<dbReference type="EMBL" id="MN739518">
    <property type="protein sequence ID" value="QHT09966.1"/>
    <property type="molecule type" value="Genomic_DNA"/>
</dbReference>
<dbReference type="InterPro" id="IPR017905">
    <property type="entry name" value="ERV/ALR_sulphydryl_oxidase"/>
</dbReference>
<dbReference type="AlphaFoldDB" id="A0A6C0CYR7"/>
<evidence type="ECO:0000256" key="1">
    <source>
        <dbReference type="ARBA" id="ARBA00001974"/>
    </source>
</evidence>
<evidence type="ECO:0000256" key="4">
    <source>
        <dbReference type="ARBA" id="ARBA00022827"/>
    </source>
</evidence>
<protein>
    <recommendedName>
        <fullName evidence="2">thiol oxidase</fullName>
        <ecNumber evidence="2">1.8.3.2</ecNumber>
    </recommendedName>
</protein>
<dbReference type="Gene3D" id="1.20.120.310">
    <property type="entry name" value="ERV/ALR sulfhydryl oxidase domain"/>
    <property type="match status" value="1"/>
</dbReference>
<name>A0A6C0CYR7_9ZZZZ</name>
<evidence type="ECO:0000256" key="5">
    <source>
        <dbReference type="ARBA" id="ARBA00023002"/>
    </source>
</evidence>
<proteinExistence type="predicted"/>
<reference evidence="9" key="1">
    <citation type="journal article" date="2020" name="Nature">
        <title>Giant virus diversity and host interactions through global metagenomics.</title>
        <authorList>
            <person name="Schulz F."/>
            <person name="Roux S."/>
            <person name="Paez-Espino D."/>
            <person name="Jungbluth S."/>
            <person name="Walsh D.A."/>
            <person name="Denef V.J."/>
            <person name="McMahon K.D."/>
            <person name="Konstantinidis K.T."/>
            <person name="Eloe-Fadrosh E.A."/>
            <person name="Kyrpides N.C."/>
            <person name="Woyke T."/>
        </authorList>
    </citation>
    <scope>NUCLEOTIDE SEQUENCE</scope>
    <source>
        <strain evidence="9">GVMAG-M-3300023174-104</strain>
    </source>
</reference>
<dbReference type="SUPFAM" id="SSF69000">
    <property type="entry name" value="FAD-dependent thiol oxidase"/>
    <property type="match status" value="1"/>
</dbReference>
<evidence type="ECO:0000259" key="8">
    <source>
        <dbReference type="PROSITE" id="PS51324"/>
    </source>
</evidence>
<dbReference type="Pfam" id="PF04777">
    <property type="entry name" value="Evr1_Alr"/>
    <property type="match status" value="1"/>
</dbReference>
<evidence type="ECO:0000256" key="7">
    <source>
        <dbReference type="SAM" id="MobiDB-lite"/>
    </source>
</evidence>
<feature type="region of interest" description="Disordered" evidence="7">
    <location>
        <begin position="175"/>
        <end position="200"/>
    </location>
</feature>
<keyword evidence="6" id="KW-1015">Disulfide bond</keyword>
<dbReference type="PROSITE" id="PS51324">
    <property type="entry name" value="ERV_ALR"/>
    <property type="match status" value="1"/>
</dbReference>
<keyword evidence="5" id="KW-0560">Oxidoreductase</keyword>
<accession>A0A6C0CYR7</accession>
<organism evidence="9">
    <name type="scientific">viral metagenome</name>
    <dbReference type="NCBI Taxonomy" id="1070528"/>
    <lineage>
        <taxon>unclassified sequences</taxon>
        <taxon>metagenomes</taxon>
        <taxon>organismal metagenomes</taxon>
    </lineage>
</organism>
<comment type="cofactor">
    <cofactor evidence="1">
        <name>FAD</name>
        <dbReference type="ChEBI" id="CHEBI:57692"/>
    </cofactor>
</comment>
<feature type="domain" description="ERV/ALR sulfhydryl oxidase" evidence="8">
    <location>
        <begin position="5"/>
        <end position="118"/>
    </location>
</feature>
<keyword evidence="3" id="KW-0285">Flavoprotein</keyword>
<dbReference type="InterPro" id="IPR036774">
    <property type="entry name" value="ERV/ALR_sulphydryl_oxid_sf"/>
</dbReference>
<evidence type="ECO:0000256" key="3">
    <source>
        <dbReference type="ARBA" id="ARBA00022630"/>
    </source>
</evidence>
<keyword evidence="4" id="KW-0274">FAD</keyword>
<dbReference type="GO" id="GO:0016972">
    <property type="term" value="F:thiol oxidase activity"/>
    <property type="evidence" value="ECO:0007669"/>
    <property type="project" value="UniProtKB-EC"/>
</dbReference>
<evidence type="ECO:0000313" key="9">
    <source>
        <dbReference type="EMBL" id="QHT09966.1"/>
    </source>
</evidence>
<evidence type="ECO:0000256" key="2">
    <source>
        <dbReference type="ARBA" id="ARBA00012512"/>
    </source>
</evidence>
<dbReference type="EC" id="1.8.3.2" evidence="2"/>
<sequence length="217" mass="24425">MSSRQNLDPKIWGPHAWKFVESVFHSFPTAPASEWTEEDRRCVEQIGNFFQCLSFILPCENCRQDYQKFLIAYPIEDSLDSPKSLWLWIFSMRKQINSNLAKLTHLTPEVTLQQSKAFFNLPFLPVVSLPNHVVHAPTSTTTHSTPHILSATPSARVINPLPSSSFSIPPHHPHVVSHPRAHFPPSTPTRGRGTLGSRMGLPNVKFVPVKGCNCGKR</sequence>
<evidence type="ECO:0000256" key="6">
    <source>
        <dbReference type="ARBA" id="ARBA00023157"/>
    </source>
</evidence>